<dbReference type="AlphaFoldDB" id="A0A2H6DRR8"/>
<dbReference type="SUPFAM" id="SSF53335">
    <property type="entry name" value="S-adenosyl-L-methionine-dependent methyltransferases"/>
    <property type="match status" value="1"/>
</dbReference>
<dbReference type="PROSITE" id="PS00092">
    <property type="entry name" value="N6_MTASE"/>
    <property type="match status" value="1"/>
</dbReference>
<feature type="binding site" evidence="5">
    <location>
        <begin position="123"/>
        <end position="127"/>
    </location>
    <ligand>
        <name>S-adenosyl-L-methionine</name>
        <dbReference type="ChEBI" id="CHEBI:59789"/>
    </ligand>
</feature>
<comment type="caution">
    <text evidence="5">Lacks conserved residue(s) required for the propagation of feature annotation.</text>
</comment>
<evidence type="ECO:0000256" key="3">
    <source>
        <dbReference type="ARBA" id="ARBA00022691"/>
    </source>
</evidence>
<comment type="catalytic activity">
    <reaction evidence="4 5">
        <text>L-glutaminyl-[peptide chain release factor] + S-adenosyl-L-methionine = N(5)-methyl-L-glutaminyl-[peptide chain release factor] + S-adenosyl-L-homocysteine + H(+)</text>
        <dbReference type="Rhea" id="RHEA:42896"/>
        <dbReference type="Rhea" id="RHEA-COMP:10271"/>
        <dbReference type="Rhea" id="RHEA-COMP:10272"/>
        <dbReference type="ChEBI" id="CHEBI:15378"/>
        <dbReference type="ChEBI" id="CHEBI:30011"/>
        <dbReference type="ChEBI" id="CHEBI:57856"/>
        <dbReference type="ChEBI" id="CHEBI:59789"/>
        <dbReference type="ChEBI" id="CHEBI:61891"/>
        <dbReference type="EC" id="2.1.1.297"/>
    </reaction>
</comment>
<dbReference type="GO" id="GO:0003676">
    <property type="term" value="F:nucleic acid binding"/>
    <property type="evidence" value="ECO:0007669"/>
    <property type="project" value="InterPro"/>
</dbReference>
<dbReference type="CDD" id="cd02440">
    <property type="entry name" value="AdoMet_MTases"/>
    <property type="match status" value="1"/>
</dbReference>
<dbReference type="HAMAP" id="MF_02126">
    <property type="entry name" value="RF_methyltr_PrmC"/>
    <property type="match status" value="1"/>
</dbReference>
<dbReference type="InterPro" id="IPR019874">
    <property type="entry name" value="RF_methyltr_PrmC"/>
</dbReference>
<evidence type="ECO:0000259" key="7">
    <source>
        <dbReference type="Pfam" id="PF17827"/>
    </source>
</evidence>
<keyword evidence="9" id="KW-1185">Reference proteome</keyword>
<evidence type="ECO:0000256" key="5">
    <source>
        <dbReference type="HAMAP-Rule" id="MF_02126"/>
    </source>
</evidence>
<feature type="domain" description="Release factor glutamine methyltransferase N-terminal" evidence="7">
    <location>
        <begin position="8"/>
        <end position="76"/>
    </location>
</feature>
<dbReference type="InterPro" id="IPR050320">
    <property type="entry name" value="N5-glutamine_MTase"/>
</dbReference>
<dbReference type="NCBIfam" id="TIGR00536">
    <property type="entry name" value="hemK_fam"/>
    <property type="match status" value="1"/>
</dbReference>
<dbReference type="Proteomes" id="UP000236214">
    <property type="component" value="Unassembled WGS sequence"/>
</dbReference>
<evidence type="ECO:0000256" key="4">
    <source>
        <dbReference type="ARBA" id="ARBA00048391"/>
    </source>
</evidence>
<comment type="similarity">
    <text evidence="5">Belongs to the protein N5-glutamine methyltransferase family. PrmC subfamily.</text>
</comment>
<dbReference type="PANTHER" id="PTHR18895">
    <property type="entry name" value="HEMK METHYLTRANSFERASE"/>
    <property type="match status" value="1"/>
</dbReference>
<evidence type="ECO:0000256" key="1">
    <source>
        <dbReference type="ARBA" id="ARBA00022603"/>
    </source>
</evidence>
<feature type="binding site" evidence="5">
    <location>
        <position position="187"/>
    </location>
    <ligand>
        <name>S-adenosyl-L-methionine</name>
        <dbReference type="ChEBI" id="CHEBI:59789"/>
    </ligand>
</feature>
<sequence length="280" mass="32261">MSKQTYQEVLNWASSFLENHGKEGYAIFYVFLARKKWTKTDWLSHMKDKITQKEYDQLQIDLEQLLNDYPPQYLLGYEEFYGRSFKVNSNTLIPRPETEELVEWCLQNTVKQKEEALQVVDVGTGTGAIAATLKLERPAWQISAVDISKNALEVAQVNSDLLEAKVEFYLGNTLEPIKHSIDILIANPPYISQDEWSLMDTSVQRYEPSIALFAENEGLAVYQKIAEQAQEKLTKKGKIFLEIGFNQGGKVEEIFQRSFPQKTIQRKKDLSGNERMLLVH</sequence>
<proteinExistence type="inferred from homology"/>
<dbReference type="NCBIfam" id="TIGR03534">
    <property type="entry name" value="RF_mod_PrmC"/>
    <property type="match status" value="1"/>
</dbReference>
<dbReference type="InterPro" id="IPR029063">
    <property type="entry name" value="SAM-dependent_MTases_sf"/>
</dbReference>
<keyword evidence="2 5" id="KW-0808">Transferase</keyword>
<keyword evidence="3 5" id="KW-0949">S-adenosyl-L-methionine</keyword>
<dbReference type="GeneID" id="64053151"/>
<dbReference type="InterPro" id="IPR004556">
    <property type="entry name" value="HemK-like"/>
</dbReference>
<keyword evidence="1 5" id="KW-0489">Methyltransferase</keyword>
<dbReference type="Gene3D" id="3.40.50.150">
    <property type="entry name" value="Vaccinia Virus protein VP39"/>
    <property type="match status" value="1"/>
</dbReference>
<dbReference type="GO" id="GO:0102559">
    <property type="term" value="F:peptide chain release factor N(5)-glutamine methyltransferase activity"/>
    <property type="evidence" value="ECO:0007669"/>
    <property type="project" value="UniProtKB-EC"/>
</dbReference>
<feature type="domain" description="Methyltransferase small" evidence="6">
    <location>
        <begin position="111"/>
        <end position="195"/>
    </location>
</feature>
<feature type="binding site" evidence="5">
    <location>
        <begin position="187"/>
        <end position="190"/>
    </location>
    <ligand>
        <name>substrate</name>
    </ligand>
</feature>
<dbReference type="EC" id="2.1.1.297" evidence="5"/>
<dbReference type="RefSeq" id="WP_014123561.1">
    <property type="nucleotide sequence ID" value="NZ_BAABQP010000014.1"/>
</dbReference>
<dbReference type="InterPro" id="IPR007848">
    <property type="entry name" value="Small_mtfrase_dom"/>
</dbReference>
<organism evidence="8 9">
    <name type="scientific">Tetragenococcus halophilus subsp. halophilus</name>
    <dbReference type="NCBI Taxonomy" id="1513897"/>
    <lineage>
        <taxon>Bacteria</taxon>
        <taxon>Bacillati</taxon>
        <taxon>Bacillota</taxon>
        <taxon>Bacilli</taxon>
        <taxon>Lactobacillales</taxon>
        <taxon>Enterococcaceae</taxon>
        <taxon>Tetragenococcus</taxon>
    </lineage>
</organism>
<protein>
    <recommendedName>
        <fullName evidence="5">Release factor glutamine methyltransferase</fullName>
        <shortName evidence="5">RF MTase</shortName>
        <ecNumber evidence="5">2.1.1.297</ecNumber>
    </recommendedName>
    <alternativeName>
        <fullName evidence="5">N5-glutamine methyltransferase PrmC</fullName>
    </alternativeName>
    <alternativeName>
        <fullName evidence="5">Protein-(glutamine-N5) MTase PrmC</fullName>
    </alternativeName>
    <alternativeName>
        <fullName evidence="5">Protein-glutamine N-methyltransferase PrmC</fullName>
    </alternativeName>
</protein>
<evidence type="ECO:0000259" key="6">
    <source>
        <dbReference type="Pfam" id="PF05175"/>
    </source>
</evidence>
<evidence type="ECO:0000313" key="8">
    <source>
        <dbReference type="EMBL" id="GBD68356.1"/>
    </source>
</evidence>
<dbReference type="Gene3D" id="1.10.8.10">
    <property type="entry name" value="DNA helicase RuvA subunit, C-terminal domain"/>
    <property type="match status" value="1"/>
</dbReference>
<name>A0A2H6DRR8_TETHA</name>
<dbReference type="InterPro" id="IPR002052">
    <property type="entry name" value="DNA_methylase_N6_adenine_CS"/>
</dbReference>
<reference evidence="8 9" key="1">
    <citation type="submission" date="2016-05" db="EMBL/GenBank/DDBJ databases">
        <title>Whole genome sequencing of Tetragenococcus halophilus subsp. halophilus NISL 7118.</title>
        <authorList>
            <person name="Shiwa Y."/>
            <person name="Nishimura I."/>
            <person name="Yoshikawa H."/>
            <person name="Koyama Y."/>
            <person name="Oguma T."/>
        </authorList>
    </citation>
    <scope>NUCLEOTIDE SEQUENCE [LARGE SCALE GENOMIC DNA]</scope>
    <source>
        <strain evidence="8 9">NISL 7118</strain>
    </source>
</reference>
<gene>
    <name evidence="8" type="primary">hemK</name>
    <name evidence="5" type="synonym">prmC</name>
    <name evidence="8" type="ORF">TEHN7118_1162</name>
</gene>
<evidence type="ECO:0000256" key="2">
    <source>
        <dbReference type="ARBA" id="ARBA00022679"/>
    </source>
</evidence>
<accession>A0A2H6DRR8</accession>
<comment type="function">
    <text evidence="5">Methylates the class 1 translation termination release factors RF1/PrfA and RF2/PrfB on the glutamine residue of the universally conserved GGQ motif.</text>
</comment>
<dbReference type="Pfam" id="PF17827">
    <property type="entry name" value="PrmC_N"/>
    <property type="match status" value="1"/>
</dbReference>
<dbReference type="GO" id="GO:0032259">
    <property type="term" value="P:methylation"/>
    <property type="evidence" value="ECO:0007669"/>
    <property type="project" value="UniProtKB-KW"/>
</dbReference>
<dbReference type="InterPro" id="IPR040758">
    <property type="entry name" value="PrmC_N"/>
</dbReference>
<feature type="binding site" evidence="5">
    <location>
        <position position="146"/>
    </location>
    <ligand>
        <name>S-adenosyl-L-methionine</name>
        <dbReference type="ChEBI" id="CHEBI:59789"/>
    </ligand>
</feature>
<comment type="caution">
    <text evidence="8">The sequence shown here is derived from an EMBL/GenBank/DDBJ whole genome shotgun (WGS) entry which is preliminary data.</text>
</comment>
<dbReference type="PANTHER" id="PTHR18895:SF74">
    <property type="entry name" value="MTRF1L RELEASE FACTOR GLUTAMINE METHYLTRANSFERASE"/>
    <property type="match status" value="1"/>
</dbReference>
<dbReference type="Pfam" id="PF05175">
    <property type="entry name" value="MTS"/>
    <property type="match status" value="1"/>
</dbReference>
<evidence type="ECO:0000313" key="9">
    <source>
        <dbReference type="Proteomes" id="UP000236214"/>
    </source>
</evidence>
<dbReference type="EMBL" id="BDEC01000043">
    <property type="protein sequence ID" value="GBD68356.1"/>
    <property type="molecule type" value="Genomic_DNA"/>
</dbReference>